<gene>
    <name evidence="1" type="ORF">M9H77_27043</name>
</gene>
<organism evidence="1 2">
    <name type="scientific">Catharanthus roseus</name>
    <name type="common">Madagascar periwinkle</name>
    <name type="synonym">Vinca rosea</name>
    <dbReference type="NCBI Taxonomy" id="4058"/>
    <lineage>
        <taxon>Eukaryota</taxon>
        <taxon>Viridiplantae</taxon>
        <taxon>Streptophyta</taxon>
        <taxon>Embryophyta</taxon>
        <taxon>Tracheophyta</taxon>
        <taxon>Spermatophyta</taxon>
        <taxon>Magnoliopsida</taxon>
        <taxon>eudicotyledons</taxon>
        <taxon>Gunneridae</taxon>
        <taxon>Pentapetalae</taxon>
        <taxon>asterids</taxon>
        <taxon>lamiids</taxon>
        <taxon>Gentianales</taxon>
        <taxon>Apocynaceae</taxon>
        <taxon>Rauvolfioideae</taxon>
        <taxon>Vinceae</taxon>
        <taxon>Catharanthinae</taxon>
        <taxon>Catharanthus</taxon>
    </lineage>
</organism>
<keyword evidence="2" id="KW-1185">Reference proteome</keyword>
<dbReference type="EMBL" id="CM044706">
    <property type="protein sequence ID" value="KAI5658250.1"/>
    <property type="molecule type" value="Genomic_DNA"/>
</dbReference>
<reference evidence="2" key="1">
    <citation type="journal article" date="2023" name="Nat. Plants">
        <title>Single-cell RNA sequencing provides a high-resolution roadmap for understanding the multicellular compartmentation of specialized metabolism.</title>
        <authorList>
            <person name="Sun S."/>
            <person name="Shen X."/>
            <person name="Li Y."/>
            <person name="Li Y."/>
            <person name="Wang S."/>
            <person name="Li R."/>
            <person name="Zhang H."/>
            <person name="Shen G."/>
            <person name="Guo B."/>
            <person name="Wei J."/>
            <person name="Xu J."/>
            <person name="St-Pierre B."/>
            <person name="Chen S."/>
            <person name="Sun C."/>
        </authorList>
    </citation>
    <scope>NUCLEOTIDE SEQUENCE [LARGE SCALE GENOMIC DNA]</scope>
</reference>
<accession>A0ACC0AD95</accession>
<evidence type="ECO:0000313" key="2">
    <source>
        <dbReference type="Proteomes" id="UP001060085"/>
    </source>
</evidence>
<sequence>MIVFHAEYNILLHPFHILGVDGVFGDSLFSAMHSSLVTSTKIQTKALLLYSRKKPRTKRSDLYPEIQAPIDQRSRSEQKVELHPNNRKELSTWVLSVFGTTYADLKVSQIGGSSLSTRHAITATNTLSTSADHTEEASGVREIKTKPRRNGSYFTPSFQGGSHSYQKILLLSTAVEGYALPFPTNKDLRLFTNELGKPTERFDSDFVESCLADASNQAFIATCYVFSPIASRLLAR</sequence>
<dbReference type="Proteomes" id="UP001060085">
    <property type="component" value="Linkage Group LG06"/>
</dbReference>
<evidence type="ECO:0000313" key="1">
    <source>
        <dbReference type="EMBL" id="KAI5658250.1"/>
    </source>
</evidence>
<comment type="caution">
    <text evidence="1">The sequence shown here is derived from an EMBL/GenBank/DDBJ whole genome shotgun (WGS) entry which is preliminary data.</text>
</comment>
<name>A0ACC0AD95_CATRO</name>
<protein>
    <submittedName>
        <fullName evidence="1">Uncharacterized protein</fullName>
    </submittedName>
</protein>
<proteinExistence type="predicted"/>